<feature type="compositionally biased region" description="Polar residues" evidence="1">
    <location>
        <begin position="21"/>
        <end position="31"/>
    </location>
</feature>
<evidence type="ECO:0000256" key="1">
    <source>
        <dbReference type="SAM" id="MobiDB-lite"/>
    </source>
</evidence>
<name>W4K0W9_HETIT</name>
<protein>
    <submittedName>
        <fullName evidence="2">Uncharacterized protein</fullName>
    </submittedName>
</protein>
<dbReference type="RefSeq" id="XP_009548029.1">
    <property type="nucleotide sequence ID" value="XM_009549734.1"/>
</dbReference>
<keyword evidence="3" id="KW-1185">Reference proteome</keyword>
<dbReference type="Proteomes" id="UP000030671">
    <property type="component" value="Unassembled WGS sequence"/>
</dbReference>
<dbReference type="InParanoid" id="W4K0W9"/>
<dbReference type="AlphaFoldDB" id="W4K0W9"/>
<reference evidence="2 3" key="1">
    <citation type="journal article" date="2012" name="New Phytol.">
        <title>Insight into trade-off between wood decay and parasitism from the genome of a fungal forest pathogen.</title>
        <authorList>
            <person name="Olson A."/>
            <person name="Aerts A."/>
            <person name="Asiegbu F."/>
            <person name="Belbahri L."/>
            <person name="Bouzid O."/>
            <person name="Broberg A."/>
            <person name="Canback B."/>
            <person name="Coutinho P.M."/>
            <person name="Cullen D."/>
            <person name="Dalman K."/>
            <person name="Deflorio G."/>
            <person name="van Diepen L.T."/>
            <person name="Dunand C."/>
            <person name="Duplessis S."/>
            <person name="Durling M."/>
            <person name="Gonthier P."/>
            <person name="Grimwood J."/>
            <person name="Fossdal C.G."/>
            <person name="Hansson D."/>
            <person name="Henrissat B."/>
            <person name="Hietala A."/>
            <person name="Himmelstrand K."/>
            <person name="Hoffmeister D."/>
            <person name="Hogberg N."/>
            <person name="James T.Y."/>
            <person name="Karlsson M."/>
            <person name="Kohler A."/>
            <person name="Kues U."/>
            <person name="Lee Y.H."/>
            <person name="Lin Y.C."/>
            <person name="Lind M."/>
            <person name="Lindquist E."/>
            <person name="Lombard V."/>
            <person name="Lucas S."/>
            <person name="Lunden K."/>
            <person name="Morin E."/>
            <person name="Murat C."/>
            <person name="Park J."/>
            <person name="Raffaello T."/>
            <person name="Rouze P."/>
            <person name="Salamov A."/>
            <person name="Schmutz J."/>
            <person name="Solheim H."/>
            <person name="Stahlberg J."/>
            <person name="Velez H."/>
            <person name="de Vries R.P."/>
            <person name="Wiebenga A."/>
            <person name="Woodward S."/>
            <person name="Yakovlev I."/>
            <person name="Garbelotto M."/>
            <person name="Martin F."/>
            <person name="Grigoriev I.V."/>
            <person name="Stenlid J."/>
        </authorList>
    </citation>
    <scope>NUCLEOTIDE SEQUENCE [LARGE SCALE GENOMIC DNA]</scope>
    <source>
        <strain evidence="2 3">TC 32-1</strain>
    </source>
</reference>
<dbReference type="KEGG" id="hir:HETIRDRAFT_419179"/>
<proteinExistence type="predicted"/>
<accession>W4K0W9</accession>
<evidence type="ECO:0000313" key="3">
    <source>
        <dbReference type="Proteomes" id="UP000030671"/>
    </source>
</evidence>
<dbReference type="GeneID" id="20673538"/>
<gene>
    <name evidence="2" type="ORF">HETIRDRAFT_419179</name>
</gene>
<dbReference type="HOGENOM" id="CLU_1635621_0_0_1"/>
<dbReference type="EMBL" id="KI925460">
    <property type="protein sequence ID" value="ETW79442.1"/>
    <property type="molecule type" value="Genomic_DNA"/>
</dbReference>
<sequence>MGRPKHPVRGPPPINRPPSKGKTSASKMKGSNTRDPRGDNPSARDASPGSSIGGCARDLNARTLYTRGIDVLVGHARDHNVTGGNVTGSNTTGGNSACKYVAGCGNATVGHALGGNSVSEHIAGGSNMLGGNVLVSDALGRNSGGGHISGRIAMVVKGMVSI</sequence>
<feature type="region of interest" description="Disordered" evidence="1">
    <location>
        <begin position="1"/>
        <end position="54"/>
    </location>
</feature>
<evidence type="ECO:0000313" key="2">
    <source>
        <dbReference type="EMBL" id="ETW79442.1"/>
    </source>
</evidence>
<organism evidence="2 3">
    <name type="scientific">Heterobasidion irregulare (strain TC 32-1)</name>
    <dbReference type="NCBI Taxonomy" id="747525"/>
    <lineage>
        <taxon>Eukaryota</taxon>
        <taxon>Fungi</taxon>
        <taxon>Dikarya</taxon>
        <taxon>Basidiomycota</taxon>
        <taxon>Agaricomycotina</taxon>
        <taxon>Agaricomycetes</taxon>
        <taxon>Russulales</taxon>
        <taxon>Bondarzewiaceae</taxon>
        <taxon>Heterobasidion</taxon>
        <taxon>Heterobasidion annosum species complex</taxon>
    </lineage>
</organism>